<organism evidence="2 3">
    <name type="scientific">Araneus ventricosus</name>
    <name type="common">Orbweaver spider</name>
    <name type="synonym">Epeira ventricosa</name>
    <dbReference type="NCBI Taxonomy" id="182803"/>
    <lineage>
        <taxon>Eukaryota</taxon>
        <taxon>Metazoa</taxon>
        <taxon>Ecdysozoa</taxon>
        <taxon>Arthropoda</taxon>
        <taxon>Chelicerata</taxon>
        <taxon>Arachnida</taxon>
        <taxon>Araneae</taxon>
        <taxon>Araneomorphae</taxon>
        <taxon>Entelegynae</taxon>
        <taxon>Araneoidea</taxon>
        <taxon>Araneidae</taxon>
        <taxon>Araneus</taxon>
    </lineage>
</organism>
<gene>
    <name evidence="2" type="ORF">AVEN_84997_1</name>
</gene>
<feature type="compositionally biased region" description="Polar residues" evidence="1">
    <location>
        <begin position="1"/>
        <end position="13"/>
    </location>
</feature>
<protein>
    <submittedName>
        <fullName evidence="2">Uncharacterized protein</fullName>
    </submittedName>
</protein>
<evidence type="ECO:0000256" key="1">
    <source>
        <dbReference type="SAM" id="MobiDB-lite"/>
    </source>
</evidence>
<sequence length="90" mass="9786">MTRTTPEVASPSPNLRAAPTEGRLATTCELTYTRPHTWRIFSGFGETGELKNEEALAHGSWGTWKVATSLMAARRVIAGYLVLKPAGGKR</sequence>
<keyword evidence="3" id="KW-1185">Reference proteome</keyword>
<comment type="caution">
    <text evidence="2">The sequence shown here is derived from an EMBL/GenBank/DDBJ whole genome shotgun (WGS) entry which is preliminary data.</text>
</comment>
<name>A0A4Y2BYJ2_ARAVE</name>
<dbReference type="Proteomes" id="UP000499080">
    <property type="component" value="Unassembled WGS sequence"/>
</dbReference>
<evidence type="ECO:0000313" key="2">
    <source>
        <dbReference type="EMBL" id="GBL97311.1"/>
    </source>
</evidence>
<dbReference type="EMBL" id="BGPR01000128">
    <property type="protein sequence ID" value="GBL97311.1"/>
    <property type="molecule type" value="Genomic_DNA"/>
</dbReference>
<feature type="region of interest" description="Disordered" evidence="1">
    <location>
        <begin position="1"/>
        <end position="21"/>
    </location>
</feature>
<dbReference type="AlphaFoldDB" id="A0A4Y2BYJ2"/>
<proteinExistence type="predicted"/>
<accession>A0A4Y2BYJ2</accession>
<reference evidence="2 3" key="1">
    <citation type="journal article" date="2019" name="Sci. Rep.">
        <title>Orb-weaving spider Araneus ventricosus genome elucidates the spidroin gene catalogue.</title>
        <authorList>
            <person name="Kono N."/>
            <person name="Nakamura H."/>
            <person name="Ohtoshi R."/>
            <person name="Moran D.A.P."/>
            <person name="Shinohara A."/>
            <person name="Yoshida Y."/>
            <person name="Fujiwara M."/>
            <person name="Mori M."/>
            <person name="Tomita M."/>
            <person name="Arakawa K."/>
        </authorList>
    </citation>
    <scope>NUCLEOTIDE SEQUENCE [LARGE SCALE GENOMIC DNA]</scope>
</reference>
<evidence type="ECO:0000313" key="3">
    <source>
        <dbReference type="Proteomes" id="UP000499080"/>
    </source>
</evidence>